<protein>
    <recommendedName>
        <fullName evidence="3">DUF3375 domain-containing protein</fullName>
    </recommendedName>
</protein>
<comment type="caution">
    <text evidence="1">The sequence shown here is derived from an EMBL/GenBank/DDBJ whole genome shotgun (WGS) entry which is preliminary data.</text>
</comment>
<dbReference type="Proteomes" id="UP000619260">
    <property type="component" value="Unassembled WGS sequence"/>
</dbReference>
<sequence>MAGKTAEQLLHEFRGNSAADVTMSLLRSRHALLNTALMAAHLGDGQVVDGQTLAALIDADLPALLRGYVWDDESEEAVPDADYLLNRWTRRGWLHRTVDPETRVERYQLSTGAHQAVRQMRNLQRHSSLATESALTMLMDEIRQIATDADPDPRARRDAIDDRIAALVAQRDALDRGELPTVSNRELVDRLTAVVQLVERIPADVARYGELMHDNAATLLRQSLTDDPAEFADSLQRMFDGHDVIAESAEGQAFRAFATVIARPSQRTRLEADIAAVVERLDPLPGHLAEALEGFIDAVWQRVQEVEEIRAVAFRRISTFVRGGDVLHYRSMRLRISEAQAAAAEAFGKLHGGRDIGFVLPTGGVEVASVGRLRLHPGTASLPDPLASSADDDFAVDVAAAAGTESIDWAALRTAVNASLRDGPATLADVLLRLPSARTGDVLALWSLASRYGEVDPGAVETVGVRTRTGGRALTVPRLVFGAPIPDVGKPHRPATGGNLLEELHDVRTL</sequence>
<reference evidence="1" key="1">
    <citation type="submission" date="2021-01" db="EMBL/GenBank/DDBJ databases">
        <title>Whole genome shotgun sequence of Virgisporangium aliadipatigenens NBRC 105644.</title>
        <authorList>
            <person name="Komaki H."/>
            <person name="Tamura T."/>
        </authorList>
    </citation>
    <scope>NUCLEOTIDE SEQUENCE</scope>
    <source>
        <strain evidence="1">NBRC 105644</strain>
    </source>
</reference>
<accession>A0A8J3YQZ9</accession>
<proteinExistence type="predicted"/>
<dbReference type="EMBL" id="BOPF01000020">
    <property type="protein sequence ID" value="GIJ48390.1"/>
    <property type="molecule type" value="Genomic_DNA"/>
</dbReference>
<dbReference type="AlphaFoldDB" id="A0A8J3YQZ9"/>
<keyword evidence="2" id="KW-1185">Reference proteome</keyword>
<evidence type="ECO:0000313" key="1">
    <source>
        <dbReference type="EMBL" id="GIJ48390.1"/>
    </source>
</evidence>
<name>A0A8J3YQZ9_9ACTN</name>
<dbReference type="RefSeq" id="WP_203901876.1">
    <property type="nucleotide sequence ID" value="NZ_BOPF01000020.1"/>
</dbReference>
<evidence type="ECO:0008006" key="3">
    <source>
        <dbReference type="Google" id="ProtNLM"/>
    </source>
</evidence>
<dbReference type="InterPro" id="IPR021804">
    <property type="entry name" value="DUF3375"/>
</dbReference>
<gene>
    <name evidence="1" type="ORF">Val02_52760</name>
</gene>
<organism evidence="1 2">
    <name type="scientific">Virgisporangium aliadipatigenens</name>
    <dbReference type="NCBI Taxonomy" id="741659"/>
    <lineage>
        <taxon>Bacteria</taxon>
        <taxon>Bacillati</taxon>
        <taxon>Actinomycetota</taxon>
        <taxon>Actinomycetes</taxon>
        <taxon>Micromonosporales</taxon>
        <taxon>Micromonosporaceae</taxon>
        <taxon>Virgisporangium</taxon>
    </lineage>
</organism>
<dbReference type="Pfam" id="PF11855">
    <property type="entry name" value="DUF3375"/>
    <property type="match status" value="1"/>
</dbReference>
<evidence type="ECO:0000313" key="2">
    <source>
        <dbReference type="Proteomes" id="UP000619260"/>
    </source>
</evidence>